<protein>
    <submittedName>
        <fullName evidence="1">Nucleoside-diphosphate-sugar epimerase</fullName>
    </submittedName>
</protein>
<organism evidence="1 2">
    <name type="scientific">Hymenobacter gelipurpurascens</name>
    <dbReference type="NCBI Taxonomy" id="89968"/>
    <lineage>
        <taxon>Bacteria</taxon>
        <taxon>Pseudomonadati</taxon>
        <taxon>Bacteroidota</taxon>
        <taxon>Cytophagia</taxon>
        <taxon>Cytophagales</taxon>
        <taxon>Hymenobacteraceae</taxon>
        <taxon>Hymenobacter</taxon>
    </lineage>
</organism>
<proteinExistence type="predicted"/>
<dbReference type="GO" id="GO:0004029">
    <property type="term" value="F:aldehyde dehydrogenase (NAD+) activity"/>
    <property type="evidence" value="ECO:0007669"/>
    <property type="project" value="TreeGrafter"/>
</dbReference>
<evidence type="ECO:0000313" key="2">
    <source>
        <dbReference type="Proteomes" id="UP000198131"/>
    </source>
</evidence>
<dbReference type="InterPro" id="IPR036291">
    <property type="entry name" value="NAD(P)-bd_dom_sf"/>
</dbReference>
<dbReference type="PANTHER" id="PTHR48079:SF6">
    <property type="entry name" value="NAD(P)-BINDING DOMAIN-CONTAINING PROTEIN-RELATED"/>
    <property type="match status" value="1"/>
</dbReference>
<dbReference type="OrthoDB" id="751203at2"/>
<dbReference type="RefSeq" id="WP_088841864.1">
    <property type="nucleotide sequence ID" value="NZ_FYEW01000001.1"/>
</dbReference>
<keyword evidence="2" id="KW-1185">Reference proteome</keyword>
<dbReference type="Proteomes" id="UP000198131">
    <property type="component" value="Unassembled WGS sequence"/>
</dbReference>
<dbReference type="AlphaFoldDB" id="A0A212T7C0"/>
<evidence type="ECO:0000313" key="1">
    <source>
        <dbReference type="EMBL" id="SNC61741.1"/>
    </source>
</evidence>
<accession>A0A212T7C0</accession>
<dbReference type="EMBL" id="FYEW01000001">
    <property type="protein sequence ID" value="SNC61741.1"/>
    <property type="molecule type" value="Genomic_DNA"/>
</dbReference>
<dbReference type="PANTHER" id="PTHR48079">
    <property type="entry name" value="PROTEIN YEEZ"/>
    <property type="match status" value="1"/>
</dbReference>
<name>A0A212T7C0_9BACT</name>
<dbReference type="Gene3D" id="3.40.50.720">
    <property type="entry name" value="NAD(P)-binding Rossmann-like Domain"/>
    <property type="match status" value="1"/>
</dbReference>
<gene>
    <name evidence="1" type="ORF">SAMN06265337_0529</name>
</gene>
<sequence length="282" mass="29787">MSQTPAYSPPASLPTIAVLGCGWLGLPLARALVKAGYPVNGSTTTPGQLLTLRDAGIRPFLLRLSPRLSSIDADTLRVLLHDVEVLVLNIPPSRAAGSAEAYPALLELVVHAASLAGVRHILHVSSTGVYPDEPRIMHEADAQASANATTPMLRAEALFLGPAHTVVRLGGLLGPGRSAGRFLAGRHDLPQGDAPVNLIHLDDCVGLLQHIIAENSWGHTFNACAANHPTRREFYPLAASRLGLEPPTFLSESAGGKIIDSTLVRSITGYTFRHDDVLAALA</sequence>
<reference evidence="2" key="1">
    <citation type="submission" date="2017-06" db="EMBL/GenBank/DDBJ databases">
        <authorList>
            <person name="Varghese N."/>
            <person name="Submissions S."/>
        </authorList>
    </citation>
    <scope>NUCLEOTIDE SEQUENCE [LARGE SCALE GENOMIC DNA]</scope>
    <source>
        <strain evidence="2">DSM 11116</strain>
    </source>
</reference>
<dbReference type="SUPFAM" id="SSF51735">
    <property type="entry name" value="NAD(P)-binding Rossmann-fold domains"/>
    <property type="match status" value="1"/>
</dbReference>
<dbReference type="GO" id="GO:0005737">
    <property type="term" value="C:cytoplasm"/>
    <property type="evidence" value="ECO:0007669"/>
    <property type="project" value="TreeGrafter"/>
</dbReference>
<dbReference type="InterPro" id="IPR051783">
    <property type="entry name" value="NAD(P)-dependent_oxidoreduct"/>
</dbReference>